<organism evidence="2 3">
    <name type="scientific">Candidatus Woykebacteria bacterium RBG_16_39_9b</name>
    <dbReference type="NCBI Taxonomy" id="1802595"/>
    <lineage>
        <taxon>Bacteria</taxon>
        <taxon>Candidatus Woykeibacteriota</taxon>
    </lineage>
</organism>
<sequence>MSFPAVGFTAYLAILPARFFYWWFWQAPAKLIQILESLFKASLHMLSLGLLIKTFFKPLKNEYREGLVGISMFMGIVIKSLLIIFDLVFIVFFIGFEIVLFIAWILFPFSIIWGLYGAVFS</sequence>
<feature type="transmembrane region" description="Helical" evidence="1">
    <location>
        <begin position="6"/>
        <end position="25"/>
    </location>
</feature>
<dbReference type="AlphaFoldDB" id="A0A1G1WCH2"/>
<comment type="caution">
    <text evidence="2">The sequence shown here is derived from an EMBL/GenBank/DDBJ whole genome shotgun (WGS) entry which is preliminary data.</text>
</comment>
<feature type="transmembrane region" description="Helical" evidence="1">
    <location>
        <begin position="37"/>
        <end position="56"/>
    </location>
</feature>
<gene>
    <name evidence="2" type="ORF">A2134_03180</name>
</gene>
<dbReference type="STRING" id="1802595.A2134_03180"/>
<dbReference type="Proteomes" id="UP000178162">
    <property type="component" value="Unassembled WGS sequence"/>
</dbReference>
<name>A0A1G1WCH2_9BACT</name>
<keyword evidence="1" id="KW-1133">Transmembrane helix</keyword>
<keyword evidence="1" id="KW-0812">Transmembrane</keyword>
<feature type="transmembrane region" description="Helical" evidence="1">
    <location>
        <begin position="68"/>
        <end position="91"/>
    </location>
</feature>
<reference evidence="2 3" key="1">
    <citation type="journal article" date="2016" name="Nat. Commun.">
        <title>Thousands of microbial genomes shed light on interconnected biogeochemical processes in an aquifer system.</title>
        <authorList>
            <person name="Anantharaman K."/>
            <person name="Brown C.T."/>
            <person name="Hug L.A."/>
            <person name="Sharon I."/>
            <person name="Castelle C.J."/>
            <person name="Probst A.J."/>
            <person name="Thomas B.C."/>
            <person name="Singh A."/>
            <person name="Wilkins M.J."/>
            <person name="Karaoz U."/>
            <person name="Brodie E.L."/>
            <person name="Williams K.H."/>
            <person name="Hubbard S.S."/>
            <person name="Banfield J.F."/>
        </authorList>
    </citation>
    <scope>NUCLEOTIDE SEQUENCE [LARGE SCALE GENOMIC DNA]</scope>
</reference>
<protein>
    <submittedName>
        <fullName evidence="2">Uncharacterized protein</fullName>
    </submittedName>
</protein>
<proteinExistence type="predicted"/>
<accession>A0A1G1WCH2</accession>
<dbReference type="EMBL" id="MHCR01000016">
    <property type="protein sequence ID" value="OGY25399.1"/>
    <property type="molecule type" value="Genomic_DNA"/>
</dbReference>
<evidence type="ECO:0000313" key="3">
    <source>
        <dbReference type="Proteomes" id="UP000178162"/>
    </source>
</evidence>
<feature type="transmembrane region" description="Helical" evidence="1">
    <location>
        <begin position="98"/>
        <end position="119"/>
    </location>
</feature>
<keyword evidence="1" id="KW-0472">Membrane</keyword>
<evidence type="ECO:0000256" key="1">
    <source>
        <dbReference type="SAM" id="Phobius"/>
    </source>
</evidence>
<evidence type="ECO:0000313" key="2">
    <source>
        <dbReference type="EMBL" id="OGY25399.1"/>
    </source>
</evidence>